<protein>
    <submittedName>
        <fullName evidence="2">Uncharacterized protein</fullName>
    </submittedName>
</protein>
<dbReference type="EMBL" id="BGZK01000799">
    <property type="protein sequence ID" value="GBP60897.1"/>
    <property type="molecule type" value="Genomic_DNA"/>
</dbReference>
<reference evidence="2 3" key="1">
    <citation type="journal article" date="2019" name="Commun. Biol.">
        <title>The bagworm genome reveals a unique fibroin gene that provides high tensile strength.</title>
        <authorList>
            <person name="Kono N."/>
            <person name="Nakamura H."/>
            <person name="Ohtoshi R."/>
            <person name="Tomita M."/>
            <person name="Numata K."/>
            <person name="Arakawa K."/>
        </authorList>
    </citation>
    <scope>NUCLEOTIDE SEQUENCE [LARGE SCALE GENOMIC DNA]</scope>
</reference>
<dbReference type="Proteomes" id="UP000299102">
    <property type="component" value="Unassembled WGS sequence"/>
</dbReference>
<organism evidence="2 3">
    <name type="scientific">Eumeta variegata</name>
    <name type="common">Bagworm moth</name>
    <name type="synonym">Eumeta japonica</name>
    <dbReference type="NCBI Taxonomy" id="151549"/>
    <lineage>
        <taxon>Eukaryota</taxon>
        <taxon>Metazoa</taxon>
        <taxon>Ecdysozoa</taxon>
        <taxon>Arthropoda</taxon>
        <taxon>Hexapoda</taxon>
        <taxon>Insecta</taxon>
        <taxon>Pterygota</taxon>
        <taxon>Neoptera</taxon>
        <taxon>Endopterygota</taxon>
        <taxon>Lepidoptera</taxon>
        <taxon>Glossata</taxon>
        <taxon>Ditrysia</taxon>
        <taxon>Tineoidea</taxon>
        <taxon>Psychidae</taxon>
        <taxon>Oiketicinae</taxon>
        <taxon>Eumeta</taxon>
    </lineage>
</organism>
<evidence type="ECO:0000256" key="1">
    <source>
        <dbReference type="SAM" id="MobiDB-lite"/>
    </source>
</evidence>
<keyword evidence="3" id="KW-1185">Reference proteome</keyword>
<evidence type="ECO:0000313" key="3">
    <source>
        <dbReference type="Proteomes" id="UP000299102"/>
    </source>
</evidence>
<gene>
    <name evidence="2" type="ORF">EVAR_48701_1</name>
</gene>
<accession>A0A4C1XF63</accession>
<feature type="region of interest" description="Disordered" evidence="1">
    <location>
        <begin position="70"/>
        <end position="90"/>
    </location>
</feature>
<evidence type="ECO:0000313" key="2">
    <source>
        <dbReference type="EMBL" id="GBP60897.1"/>
    </source>
</evidence>
<sequence>MRVPLFHRVYGTIKTVRHNSECELAPAEFQASVLTNEMNGGKQGKSNENGKIEITIIEIRSRCRISKSHVGRARPRVKRRRRRRHSRVQRRTYPAAVCEAPACGRCLRARMYSKPRRSGSIIKLNFITLELTHIVGVKFYLLTIQLPPAAPPACT</sequence>
<name>A0A4C1XF63_EUMVA</name>
<comment type="caution">
    <text evidence="2">The sequence shown here is derived from an EMBL/GenBank/DDBJ whole genome shotgun (WGS) entry which is preliminary data.</text>
</comment>
<dbReference type="AlphaFoldDB" id="A0A4C1XF63"/>
<proteinExistence type="predicted"/>